<name>A0A9P5PHF5_9AGAR</name>
<dbReference type="AlphaFoldDB" id="A0A9P5PHF5"/>
<sequence length="165" mass="18405">TLAFEMLHNAVVGPVGVTNAYFELFLEGFRMPCSGSLDFYNIVRSFHGGVEEFVQTAEVSVIQSYDDLSLEFVDILDPVSKQDLRNAGPEFQGKDFETIFREFLEGRGAPCPELLEFQKDRFSPAIKLDCIDSSAFQMEMLCWSVSGAPRVMASGSLQASLCFFI</sequence>
<accession>A0A9P5PHF5</accession>
<dbReference type="Proteomes" id="UP000772434">
    <property type="component" value="Unassembled WGS sequence"/>
</dbReference>
<dbReference type="EMBL" id="JADNRY010000098">
    <property type="protein sequence ID" value="KAF9065744.1"/>
    <property type="molecule type" value="Genomic_DNA"/>
</dbReference>
<reference evidence="1" key="1">
    <citation type="submission" date="2020-11" db="EMBL/GenBank/DDBJ databases">
        <authorList>
            <consortium name="DOE Joint Genome Institute"/>
            <person name="Ahrendt S."/>
            <person name="Riley R."/>
            <person name="Andreopoulos W."/>
            <person name="Labutti K."/>
            <person name="Pangilinan J."/>
            <person name="Ruiz-Duenas F.J."/>
            <person name="Barrasa J.M."/>
            <person name="Sanchez-Garcia M."/>
            <person name="Camarero S."/>
            <person name="Miyauchi S."/>
            <person name="Serrano A."/>
            <person name="Linde D."/>
            <person name="Babiker R."/>
            <person name="Drula E."/>
            <person name="Ayuso-Fernandez I."/>
            <person name="Pacheco R."/>
            <person name="Padilla G."/>
            <person name="Ferreira P."/>
            <person name="Barriuso J."/>
            <person name="Kellner H."/>
            <person name="Castanera R."/>
            <person name="Alfaro M."/>
            <person name="Ramirez L."/>
            <person name="Pisabarro A.G."/>
            <person name="Kuo A."/>
            <person name="Tritt A."/>
            <person name="Lipzen A."/>
            <person name="He G."/>
            <person name="Yan M."/>
            <person name="Ng V."/>
            <person name="Cullen D."/>
            <person name="Martin F."/>
            <person name="Rosso M.-N."/>
            <person name="Henrissat B."/>
            <person name="Hibbett D."/>
            <person name="Martinez A.T."/>
            <person name="Grigoriev I.V."/>
        </authorList>
    </citation>
    <scope>NUCLEOTIDE SEQUENCE</scope>
    <source>
        <strain evidence="1">AH 40177</strain>
    </source>
</reference>
<evidence type="ECO:0000313" key="1">
    <source>
        <dbReference type="EMBL" id="KAF9065744.1"/>
    </source>
</evidence>
<protein>
    <submittedName>
        <fullName evidence="1">Uncharacterized protein</fullName>
    </submittedName>
</protein>
<evidence type="ECO:0000313" key="2">
    <source>
        <dbReference type="Proteomes" id="UP000772434"/>
    </source>
</evidence>
<dbReference type="OrthoDB" id="3005621at2759"/>
<comment type="caution">
    <text evidence="1">The sequence shown here is derived from an EMBL/GenBank/DDBJ whole genome shotgun (WGS) entry which is preliminary data.</text>
</comment>
<keyword evidence="2" id="KW-1185">Reference proteome</keyword>
<gene>
    <name evidence="1" type="ORF">BDP27DRAFT_1228503</name>
</gene>
<feature type="non-terminal residue" evidence="1">
    <location>
        <position position="165"/>
    </location>
</feature>
<organism evidence="1 2">
    <name type="scientific">Rhodocollybia butyracea</name>
    <dbReference type="NCBI Taxonomy" id="206335"/>
    <lineage>
        <taxon>Eukaryota</taxon>
        <taxon>Fungi</taxon>
        <taxon>Dikarya</taxon>
        <taxon>Basidiomycota</taxon>
        <taxon>Agaricomycotina</taxon>
        <taxon>Agaricomycetes</taxon>
        <taxon>Agaricomycetidae</taxon>
        <taxon>Agaricales</taxon>
        <taxon>Marasmiineae</taxon>
        <taxon>Omphalotaceae</taxon>
        <taxon>Rhodocollybia</taxon>
    </lineage>
</organism>
<proteinExistence type="predicted"/>